<evidence type="ECO:0000313" key="2">
    <source>
        <dbReference type="Proteomes" id="UP001059912"/>
    </source>
</evidence>
<dbReference type="Proteomes" id="UP001059912">
    <property type="component" value="Plasmid unnamed1"/>
</dbReference>
<gene>
    <name evidence="1" type="ORF">HB762_26685</name>
</gene>
<dbReference type="EMBL" id="CP050472">
    <property type="protein sequence ID" value="UTZ34850.1"/>
    <property type="molecule type" value="Genomic_DNA"/>
</dbReference>
<sequence length="122" mass="13809">MSTSADLFCPQTGEAVALFRLGKGNYTPAGDFSNQVLFHFLSYHEQLSEKCTFEVRSVEDGIEERQPVHSLEDLEYLQDLDENISTVLVWNCNNYQELGNRIEGVVDTLAEYDFGHVNLKSA</sequence>
<keyword evidence="2" id="KW-1185">Reference proteome</keyword>
<reference evidence="1" key="1">
    <citation type="submission" date="2020-03" db="EMBL/GenBank/DDBJ databases">
        <title>Five strains of Vibrio campbellii isolated from Mariana Trench.</title>
        <authorList>
            <person name="Liang J."/>
            <person name="Zhang X.-H."/>
        </authorList>
    </citation>
    <scope>NUCLEOTIDE SEQUENCE</scope>
    <source>
        <strain evidence="1">LJC013</strain>
        <plasmid evidence="1">unnamed1</plasmid>
    </source>
</reference>
<name>A0ABY5IKT3_9VIBR</name>
<accession>A0ABY5IKT3</accession>
<keyword evidence="1" id="KW-0614">Plasmid</keyword>
<protein>
    <submittedName>
        <fullName evidence="1">Uncharacterized protein</fullName>
    </submittedName>
</protein>
<dbReference type="RefSeq" id="WP_255905240.1">
    <property type="nucleotide sequence ID" value="NZ_CP050472.1"/>
</dbReference>
<organism evidence="1 2">
    <name type="scientific">Vibrio campbellii</name>
    <dbReference type="NCBI Taxonomy" id="680"/>
    <lineage>
        <taxon>Bacteria</taxon>
        <taxon>Pseudomonadati</taxon>
        <taxon>Pseudomonadota</taxon>
        <taxon>Gammaproteobacteria</taxon>
        <taxon>Vibrionales</taxon>
        <taxon>Vibrionaceae</taxon>
        <taxon>Vibrio</taxon>
    </lineage>
</organism>
<proteinExistence type="predicted"/>
<geneLocation type="plasmid" evidence="1 2">
    <name>unnamed1</name>
</geneLocation>
<evidence type="ECO:0000313" key="1">
    <source>
        <dbReference type="EMBL" id="UTZ34850.1"/>
    </source>
</evidence>